<comment type="caution">
    <text evidence="1">The sequence shown here is derived from an EMBL/GenBank/DDBJ whole genome shotgun (WGS) entry which is preliminary data.</text>
</comment>
<name>A0A7Y4E247_9VIBR</name>
<dbReference type="EMBL" id="VTYN01000011">
    <property type="protein sequence ID" value="NOH48775.1"/>
    <property type="molecule type" value="Genomic_DNA"/>
</dbReference>
<gene>
    <name evidence="1" type="ORF">F0262_12005</name>
</gene>
<protein>
    <submittedName>
        <fullName evidence="1">Uncharacterized protein</fullName>
    </submittedName>
</protein>
<evidence type="ECO:0000313" key="1">
    <source>
        <dbReference type="EMBL" id="NOH48775.1"/>
    </source>
</evidence>
<dbReference type="AlphaFoldDB" id="A0A7Y4E247"/>
<sequence>MFDTISYLAKMAVHFEEKFRVCSLKIRTYQSVWALVDDNPIRNFGFKLGFNDTK</sequence>
<organism evidence="1 2">
    <name type="scientific">Vibrio rotiferianus</name>
    <dbReference type="NCBI Taxonomy" id="190895"/>
    <lineage>
        <taxon>Bacteria</taxon>
        <taxon>Pseudomonadati</taxon>
        <taxon>Pseudomonadota</taxon>
        <taxon>Gammaproteobacteria</taxon>
        <taxon>Vibrionales</taxon>
        <taxon>Vibrionaceae</taxon>
        <taxon>Vibrio</taxon>
    </lineage>
</organism>
<accession>A0A7Y4E247</accession>
<reference evidence="1 2" key="1">
    <citation type="submission" date="2019-08" db="EMBL/GenBank/DDBJ databases">
        <title>Draft genome sequencing and comparative genomics of hatchery-associated Vibrios.</title>
        <authorList>
            <person name="Kehlet-Delgado H."/>
            <person name="Mueller R.S."/>
        </authorList>
    </citation>
    <scope>NUCLEOTIDE SEQUENCE [LARGE SCALE GENOMIC DNA]</scope>
    <source>
        <strain evidence="1 2">00-78-3</strain>
    </source>
</reference>
<dbReference type="Proteomes" id="UP000572072">
    <property type="component" value="Unassembled WGS sequence"/>
</dbReference>
<proteinExistence type="predicted"/>
<evidence type="ECO:0000313" key="2">
    <source>
        <dbReference type="Proteomes" id="UP000572072"/>
    </source>
</evidence>